<accession>A0ACD3B5G3</accession>
<proteinExistence type="predicted"/>
<dbReference type="EMBL" id="ML208277">
    <property type="protein sequence ID" value="TFK73303.1"/>
    <property type="molecule type" value="Genomic_DNA"/>
</dbReference>
<sequence length="294" mass="32310">MSYYTAPWGIDSTNEFVPFETGQGMPPFFAQGWDKDPEAQGAEIQDYVDRLYYGAGFLHAPLHPLGMADDSFLPVGSIASAPGMDDPLLWSNSPLQASVWAPSPEDFTYTPTGIESSVLPPPDFEFGGMECPATLLPGYGGDEVYMAPPPQDASSDSEEASVGGSPSCSSTSPEKHRATKSGRHTAMPKQLTRTSEAAAARRSRGPSPKTEQERLAEELVKTVEPLVGQTKKWKCPECDMVTARKPDLVRHVQSHLHAQRERCVGCNCPFSRIDGLNRHYERFPECKRVRLSFE</sequence>
<organism evidence="1 2">
    <name type="scientific">Pluteus cervinus</name>
    <dbReference type="NCBI Taxonomy" id="181527"/>
    <lineage>
        <taxon>Eukaryota</taxon>
        <taxon>Fungi</taxon>
        <taxon>Dikarya</taxon>
        <taxon>Basidiomycota</taxon>
        <taxon>Agaricomycotina</taxon>
        <taxon>Agaricomycetes</taxon>
        <taxon>Agaricomycetidae</taxon>
        <taxon>Agaricales</taxon>
        <taxon>Pluteineae</taxon>
        <taxon>Pluteaceae</taxon>
        <taxon>Pluteus</taxon>
    </lineage>
</organism>
<reference evidence="1 2" key="1">
    <citation type="journal article" date="2019" name="Nat. Ecol. Evol.">
        <title>Megaphylogeny resolves global patterns of mushroom evolution.</title>
        <authorList>
            <person name="Varga T."/>
            <person name="Krizsan K."/>
            <person name="Foldi C."/>
            <person name="Dima B."/>
            <person name="Sanchez-Garcia M."/>
            <person name="Sanchez-Ramirez S."/>
            <person name="Szollosi G.J."/>
            <person name="Szarkandi J.G."/>
            <person name="Papp V."/>
            <person name="Albert L."/>
            <person name="Andreopoulos W."/>
            <person name="Angelini C."/>
            <person name="Antonin V."/>
            <person name="Barry K.W."/>
            <person name="Bougher N.L."/>
            <person name="Buchanan P."/>
            <person name="Buyck B."/>
            <person name="Bense V."/>
            <person name="Catcheside P."/>
            <person name="Chovatia M."/>
            <person name="Cooper J."/>
            <person name="Damon W."/>
            <person name="Desjardin D."/>
            <person name="Finy P."/>
            <person name="Geml J."/>
            <person name="Haridas S."/>
            <person name="Hughes K."/>
            <person name="Justo A."/>
            <person name="Karasinski D."/>
            <person name="Kautmanova I."/>
            <person name="Kiss B."/>
            <person name="Kocsube S."/>
            <person name="Kotiranta H."/>
            <person name="LaButti K.M."/>
            <person name="Lechner B.E."/>
            <person name="Liimatainen K."/>
            <person name="Lipzen A."/>
            <person name="Lukacs Z."/>
            <person name="Mihaltcheva S."/>
            <person name="Morgado L.N."/>
            <person name="Niskanen T."/>
            <person name="Noordeloos M.E."/>
            <person name="Ohm R.A."/>
            <person name="Ortiz-Santana B."/>
            <person name="Ovrebo C."/>
            <person name="Racz N."/>
            <person name="Riley R."/>
            <person name="Savchenko A."/>
            <person name="Shiryaev A."/>
            <person name="Soop K."/>
            <person name="Spirin V."/>
            <person name="Szebenyi C."/>
            <person name="Tomsovsky M."/>
            <person name="Tulloss R.E."/>
            <person name="Uehling J."/>
            <person name="Grigoriev I.V."/>
            <person name="Vagvolgyi C."/>
            <person name="Papp T."/>
            <person name="Martin F.M."/>
            <person name="Miettinen O."/>
            <person name="Hibbett D.S."/>
            <person name="Nagy L.G."/>
        </authorList>
    </citation>
    <scope>NUCLEOTIDE SEQUENCE [LARGE SCALE GENOMIC DNA]</scope>
    <source>
        <strain evidence="1 2">NL-1719</strain>
    </source>
</reference>
<keyword evidence="2" id="KW-1185">Reference proteome</keyword>
<name>A0ACD3B5G3_9AGAR</name>
<protein>
    <submittedName>
        <fullName evidence="1">Uncharacterized protein</fullName>
    </submittedName>
</protein>
<evidence type="ECO:0000313" key="1">
    <source>
        <dbReference type="EMBL" id="TFK73303.1"/>
    </source>
</evidence>
<gene>
    <name evidence="1" type="ORF">BDN72DRAFT_956703</name>
</gene>
<dbReference type="Proteomes" id="UP000308600">
    <property type="component" value="Unassembled WGS sequence"/>
</dbReference>
<evidence type="ECO:0000313" key="2">
    <source>
        <dbReference type="Proteomes" id="UP000308600"/>
    </source>
</evidence>